<proteinExistence type="predicted"/>
<dbReference type="Proteomes" id="UP000619295">
    <property type="component" value="Unassembled WGS sequence"/>
</dbReference>
<gene>
    <name evidence="1" type="ORF">IED13_19310</name>
</gene>
<organism evidence="1 2">
    <name type="scientific">Bosea spartocytisi</name>
    <dbReference type="NCBI Taxonomy" id="2773451"/>
    <lineage>
        <taxon>Bacteria</taxon>
        <taxon>Pseudomonadati</taxon>
        <taxon>Pseudomonadota</taxon>
        <taxon>Alphaproteobacteria</taxon>
        <taxon>Hyphomicrobiales</taxon>
        <taxon>Boseaceae</taxon>
        <taxon>Bosea</taxon>
    </lineage>
</organism>
<sequence length="123" mass="13767">MAGALNHASDITRNFRRNALVVEYAKRQAKIRAAVERSSKRSSADLERLVAEKNVEIERLQGEKELLIASHRAMLLATAELGGFSAWKRFFDRYQVAIDVLESMDALPAAAIQPFPARPRSQS</sequence>
<evidence type="ECO:0000313" key="1">
    <source>
        <dbReference type="EMBL" id="MBD3847853.1"/>
    </source>
</evidence>
<dbReference type="RefSeq" id="WP_191125151.1">
    <property type="nucleotide sequence ID" value="NZ_JACXWY010000013.1"/>
</dbReference>
<reference evidence="1" key="1">
    <citation type="submission" date="2020-09" db="EMBL/GenBank/DDBJ databases">
        <title>Bosea spartocytisi sp. nov. a root nodule endophyte of Spartocytisus supranubius in the high mountain ecosystem fo the Teide National Park (Canary Islands, Spain).</title>
        <authorList>
            <person name="Pulido-Suarez L."/>
            <person name="Peix A."/>
            <person name="Igual J.M."/>
            <person name="Socas-Perez N."/>
            <person name="Velazquez E."/>
            <person name="Flores-Felix J.D."/>
            <person name="Leon-Barrios M."/>
        </authorList>
    </citation>
    <scope>NUCLEOTIDE SEQUENCE</scope>
    <source>
        <strain evidence="1">SSUT16</strain>
    </source>
</reference>
<dbReference type="EMBL" id="JACXWY010000013">
    <property type="protein sequence ID" value="MBD3847853.1"/>
    <property type="molecule type" value="Genomic_DNA"/>
</dbReference>
<dbReference type="AlphaFoldDB" id="A0A927EBI4"/>
<keyword evidence="2" id="KW-1185">Reference proteome</keyword>
<evidence type="ECO:0000313" key="2">
    <source>
        <dbReference type="Proteomes" id="UP000619295"/>
    </source>
</evidence>
<comment type="caution">
    <text evidence="1">The sequence shown here is derived from an EMBL/GenBank/DDBJ whole genome shotgun (WGS) entry which is preliminary data.</text>
</comment>
<name>A0A927EBI4_9HYPH</name>
<protein>
    <submittedName>
        <fullName evidence="1">Uncharacterized protein</fullName>
    </submittedName>
</protein>
<accession>A0A927EBI4</accession>